<evidence type="ECO:0000256" key="1">
    <source>
        <dbReference type="ARBA" id="ARBA00006484"/>
    </source>
</evidence>
<dbReference type="Gene3D" id="3.40.50.720">
    <property type="entry name" value="NAD(P)-binding Rossmann-like Domain"/>
    <property type="match status" value="1"/>
</dbReference>
<evidence type="ECO:0000313" key="3">
    <source>
        <dbReference type="EMBL" id="QDS74157.1"/>
    </source>
</evidence>
<comment type="similarity">
    <text evidence="1">Belongs to the short-chain dehydrogenases/reductases (SDR) family.</text>
</comment>
<gene>
    <name evidence="3" type="ORF">FKW77_001537</name>
</gene>
<keyword evidence="2" id="KW-0560">Oxidoreductase</keyword>
<dbReference type="Pfam" id="PF00106">
    <property type="entry name" value="adh_short"/>
    <property type="match status" value="1"/>
</dbReference>
<dbReference type="PANTHER" id="PTHR43477">
    <property type="entry name" value="DIHYDROANTICAPSIN 7-DEHYDROGENASE"/>
    <property type="match status" value="1"/>
</dbReference>
<dbReference type="CDD" id="cd05233">
    <property type="entry name" value="SDR_c"/>
    <property type="match status" value="1"/>
</dbReference>
<dbReference type="InterPro" id="IPR036291">
    <property type="entry name" value="NAD(P)-bd_dom_sf"/>
</dbReference>
<dbReference type="SUPFAM" id="SSF51735">
    <property type="entry name" value="NAD(P)-binding Rossmann-fold domains"/>
    <property type="match status" value="1"/>
</dbReference>
<accession>A0A517LEU3</accession>
<dbReference type="Pfam" id="PF13561">
    <property type="entry name" value="adh_short_C2"/>
    <property type="match status" value="1"/>
</dbReference>
<dbReference type="AlphaFoldDB" id="A0A517LEU3"/>
<dbReference type="STRING" id="50376.A0A517LEU3"/>
<dbReference type="PANTHER" id="PTHR43477:SF1">
    <property type="entry name" value="DIHYDROANTICAPSIN 7-DEHYDROGENASE"/>
    <property type="match status" value="1"/>
</dbReference>
<organism evidence="3 4">
    <name type="scientific">Venturia effusa</name>
    <dbReference type="NCBI Taxonomy" id="50376"/>
    <lineage>
        <taxon>Eukaryota</taxon>
        <taxon>Fungi</taxon>
        <taxon>Dikarya</taxon>
        <taxon>Ascomycota</taxon>
        <taxon>Pezizomycotina</taxon>
        <taxon>Dothideomycetes</taxon>
        <taxon>Pleosporomycetidae</taxon>
        <taxon>Venturiales</taxon>
        <taxon>Venturiaceae</taxon>
        <taxon>Venturia</taxon>
    </lineage>
</organism>
<protein>
    <submittedName>
        <fullName evidence="3">Uncharacterized protein</fullName>
    </submittedName>
</protein>
<dbReference type="InterPro" id="IPR051122">
    <property type="entry name" value="SDR_DHRS6-like"/>
</dbReference>
<dbReference type="NCBIfam" id="NF005395">
    <property type="entry name" value="PRK06940.1"/>
    <property type="match status" value="1"/>
</dbReference>
<dbReference type="OrthoDB" id="5840532at2759"/>
<dbReference type="Proteomes" id="UP000316270">
    <property type="component" value="Chromosome 11"/>
</dbReference>
<dbReference type="GO" id="GO:0016491">
    <property type="term" value="F:oxidoreductase activity"/>
    <property type="evidence" value="ECO:0007669"/>
    <property type="project" value="UniProtKB-KW"/>
</dbReference>
<name>A0A517LEU3_9PEZI</name>
<dbReference type="InterPro" id="IPR002347">
    <property type="entry name" value="SDR_fam"/>
</dbReference>
<dbReference type="PRINTS" id="PR00081">
    <property type="entry name" value="GDHRDH"/>
</dbReference>
<sequence>MDHPTTKIGVIIGTGGIGAAIAHRLAKGRQLWIADYSETGLASVVKSLREEGHNVEGHHLDIVDYSAVEKFAKEAAATGPIDAVVHTAGLSPVQAKTRRIFEVDALGFANVMEAFYQVASEGTSFVGISSMASHLLPEGFVPQALQIHFATAPLDKLLIHPDLDIETENIMSYGIAKLGNRLRVQAAARAWGHKGARINTISPGVISTPMGDREWESEMGQHMRAMVEGSGSRRKGTSDEIAGAAVFLVGPDSTFITGTDILVDGGVVCSTRWNAVAAAQAS</sequence>
<dbReference type="EMBL" id="CP042195">
    <property type="protein sequence ID" value="QDS74157.1"/>
    <property type="molecule type" value="Genomic_DNA"/>
</dbReference>
<reference evidence="3 4" key="1">
    <citation type="submission" date="2019-07" db="EMBL/GenBank/DDBJ databases">
        <title>Finished genome of Venturia effusa.</title>
        <authorList>
            <person name="Young C.A."/>
            <person name="Cox M.P."/>
            <person name="Ganley A.R.D."/>
            <person name="David W.J."/>
        </authorList>
    </citation>
    <scope>NUCLEOTIDE SEQUENCE [LARGE SCALE GENOMIC DNA]</scope>
    <source>
        <strain evidence="4">albino</strain>
    </source>
</reference>
<evidence type="ECO:0000313" key="4">
    <source>
        <dbReference type="Proteomes" id="UP000316270"/>
    </source>
</evidence>
<keyword evidence="4" id="KW-1185">Reference proteome</keyword>
<evidence type="ECO:0000256" key="2">
    <source>
        <dbReference type="ARBA" id="ARBA00023002"/>
    </source>
</evidence>
<proteinExistence type="inferred from homology"/>